<dbReference type="AlphaFoldDB" id="A0A941DKX5"/>
<dbReference type="EMBL" id="JAGSPN010000004">
    <property type="protein sequence ID" value="MBR7781860.1"/>
    <property type="molecule type" value="Genomic_DNA"/>
</dbReference>
<evidence type="ECO:0000313" key="3">
    <source>
        <dbReference type="Proteomes" id="UP000680067"/>
    </source>
</evidence>
<protein>
    <submittedName>
        <fullName evidence="2">Uncharacterized protein</fullName>
    </submittedName>
</protein>
<feature type="transmembrane region" description="Helical" evidence="1">
    <location>
        <begin position="43"/>
        <end position="62"/>
    </location>
</feature>
<comment type="caution">
    <text evidence="2">The sequence shown here is derived from an EMBL/GenBank/DDBJ whole genome shotgun (WGS) entry which is preliminary data.</text>
</comment>
<name>A0A941DKX5_9BURK</name>
<keyword evidence="1" id="KW-0812">Transmembrane</keyword>
<dbReference type="Proteomes" id="UP000680067">
    <property type="component" value="Unassembled WGS sequence"/>
</dbReference>
<gene>
    <name evidence="2" type="ORF">KDM89_06890</name>
</gene>
<keyword evidence="1" id="KW-0472">Membrane</keyword>
<keyword evidence="3" id="KW-1185">Reference proteome</keyword>
<accession>A0A941DKX5</accession>
<organism evidence="2 3">
    <name type="scientific">Undibacterium luofuense</name>
    <dbReference type="NCBI Taxonomy" id="2828733"/>
    <lineage>
        <taxon>Bacteria</taxon>
        <taxon>Pseudomonadati</taxon>
        <taxon>Pseudomonadota</taxon>
        <taxon>Betaproteobacteria</taxon>
        <taxon>Burkholderiales</taxon>
        <taxon>Oxalobacteraceae</taxon>
        <taxon>Undibacterium</taxon>
    </lineage>
</organism>
<reference evidence="2" key="1">
    <citation type="submission" date="2021-04" db="EMBL/GenBank/DDBJ databases">
        <title>novel species isolated from subtropical streams in China.</title>
        <authorList>
            <person name="Lu H."/>
        </authorList>
    </citation>
    <scope>NUCLEOTIDE SEQUENCE</scope>
    <source>
        <strain evidence="2">LFS511W</strain>
    </source>
</reference>
<evidence type="ECO:0000256" key="1">
    <source>
        <dbReference type="SAM" id="Phobius"/>
    </source>
</evidence>
<dbReference type="RefSeq" id="WP_212687219.1">
    <property type="nucleotide sequence ID" value="NZ_JAGSPN010000004.1"/>
</dbReference>
<evidence type="ECO:0000313" key="2">
    <source>
        <dbReference type="EMBL" id="MBR7781860.1"/>
    </source>
</evidence>
<feature type="transmembrane region" description="Helical" evidence="1">
    <location>
        <begin position="105"/>
        <end position="137"/>
    </location>
</feature>
<sequence length="161" mass="17606">MSRGKFNVPRLAVILVLLILGVVLVNFKDEAKNFVRIFLESNWPAVVIWLLAIVGVGASKFFSKLEKSKSNGFIYQSFGGYADSVFTIATYGFSGSTSLALLKGLYLQLFFGGAFFTGFGDFDLASIFVISSFLLFYSVISTTTQILEVVFQAEAAEVTSI</sequence>
<proteinExistence type="predicted"/>
<feature type="transmembrane region" description="Helical" evidence="1">
    <location>
        <begin position="74"/>
        <end position="93"/>
    </location>
</feature>
<keyword evidence="1" id="KW-1133">Transmembrane helix</keyword>